<accession>A0A7S0F456</accession>
<keyword evidence="6" id="KW-0732">Signal</keyword>
<dbReference type="GO" id="GO:0016020">
    <property type="term" value="C:membrane"/>
    <property type="evidence" value="ECO:0007669"/>
    <property type="project" value="UniProtKB-SubCell"/>
</dbReference>
<keyword evidence="2 5" id="KW-0812">Transmembrane</keyword>
<evidence type="ECO:0000256" key="2">
    <source>
        <dbReference type="ARBA" id="ARBA00022692"/>
    </source>
</evidence>
<evidence type="ECO:0000256" key="1">
    <source>
        <dbReference type="ARBA" id="ARBA00004167"/>
    </source>
</evidence>
<dbReference type="AlphaFoldDB" id="A0A7S0F456"/>
<name>A0A7S0F456_9CRYP</name>
<evidence type="ECO:0000256" key="5">
    <source>
        <dbReference type="SAM" id="Phobius"/>
    </source>
</evidence>
<feature type="transmembrane region" description="Helical" evidence="5">
    <location>
        <begin position="115"/>
        <end position="137"/>
    </location>
</feature>
<evidence type="ECO:0000313" key="8">
    <source>
        <dbReference type="EMBL" id="CAD8501185.1"/>
    </source>
</evidence>
<feature type="transmembrane region" description="Helical" evidence="5">
    <location>
        <begin position="61"/>
        <end position="83"/>
    </location>
</feature>
<gene>
    <name evidence="8" type="ORF">HPHI1048_LOCUS19754</name>
</gene>
<feature type="domain" description="V-type proton ATPase subunit S1/VOA1 transmembrane" evidence="7">
    <location>
        <begin position="112"/>
        <end position="148"/>
    </location>
</feature>
<sequence>MSRIRSILVLCILCAAFASLEAKQAGKTIRSASDHVVQPSAAKELAEVTTATTEAKTGFRAMYYGILITFGIMWTVYFFLYYFEYDYAGNYAFWAMSYITLVLLIALGLGKYFTASILTGLLATAILLLIALGGFAAMSSITSPDRFEGDKTNMGRTRLEGGHH</sequence>
<organism evidence="8">
    <name type="scientific">Hanusia phi</name>
    <dbReference type="NCBI Taxonomy" id="3032"/>
    <lineage>
        <taxon>Eukaryota</taxon>
        <taxon>Cryptophyceae</taxon>
        <taxon>Pyrenomonadales</taxon>
        <taxon>Geminigeraceae</taxon>
        <taxon>Hanusia</taxon>
    </lineage>
</organism>
<feature type="chain" id="PRO_5030951309" description="V-type proton ATPase subunit S1/VOA1 transmembrane domain-containing protein" evidence="6">
    <location>
        <begin position="23"/>
        <end position="164"/>
    </location>
</feature>
<keyword evidence="4 5" id="KW-0472">Membrane</keyword>
<comment type="subcellular location">
    <subcellularLocation>
        <location evidence="1">Membrane</location>
        <topology evidence="1">Single-pass membrane protein</topology>
    </subcellularLocation>
</comment>
<protein>
    <recommendedName>
        <fullName evidence="7">V-type proton ATPase subunit S1/VOA1 transmembrane domain-containing protein</fullName>
    </recommendedName>
</protein>
<keyword evidence="3 5" id="KW-1133">Transmembrane helix</keyword>
<reference evidence="8" key="1">
    <citation type="submission" date="2021-01" db="EMBL/GenBank/DDBJ databases">
        <authorList>
            <person name="Corre E."/>
            <person name="Pelletier E."/>
            <person name="Niang G."/>
            <person name="Scheremetjew M."/>
            <person name="Finn R."/>
            <person name="Kale V."/>
            <person name="Holt S."/>
            <person name="Cochrane G."/>
            <person name="Meng A."/>
            <person name="Brown T."/>
            <person name="Cohen L."/>
        </authorList>
    </citation>
    <scope>NUCLEOTIDE SEQUENCE</scope>
    <source>
        <strain evidence="8">CCMP325</strain>
    </source>
</reference>
<evidence type="ECO:0000256" key="6">
    <source>
        <dbReference type="SAM" id="SignalP"/>
    </source>
</evidence>
<dbReference type="Pfam" id="PF20520">
    <property type="entry name" value="Ac45-VOA1_TM"/>
    <property type="match status" value="1"/>
</dbReference>
<proteinExistence type="predicted"/>
<dbReference type="EMBL" id="HBEO01029153">
    <property type="protein sequence ID" value="CAD8501185.1"/>
    <property type="molecule type" value="Transcribed_RNA"/>
</dbReference>
<feature type="transmembrane region" description="Helical" evidence="5">
    <location>
        <begin position="90"/>
        <end position="109"/>
    </location>
</feature>
<dbReference type="InterPro" id="IPR046756">
    <property type="entry name" value="VAS1/VOA1_TM"/>
</dbReference>
<evidence type="ECO:0000256" key="4">
    <source>
        <dbReference type="ARBA" id="ARBA00023136"/>
    </source>
</evidence>
<evidence type="ECO:0000259" key="7">
    <source>
        <dbReference type="Pfam" id="PF20520"/>
    </source>
</evidence>
<evidence type="ECO:0000256" key="3">
    <source>
        <dbReference type="ARBA" id="ARBA00022989"/>
    </source>
</evidence>
<feature type="signal peptide" evidence="6">
    <location>
        <begin position="1"/>
        <end position="22"/>
    </location>
</feature>